<dbReference type="GO" id="GO:0032259">
    <property type="term" value="P:methylation"/>
    <property type="evidence" value="ECO:0007669"/>
    <property type="project" value="UniProtKB-KW"/>
</dbReference>
<evidence type="ECO:0000256" key="4">
    <source>
        <dbReference type="ARBA" id="ARBA00022691"/>
    </source>
</evidence>
<proteinExistence type="inferred from homology"/>
<evidence type="ECO:0000256" key="8">
    <source>
        <dbReference type="ARBA" id="ARBA00047306"/>
    </source>
</evidence>
<dbReference type="InterPro" id="IPR029063">
    <property type="entry name" value="SAM-dependent_MTases_sf"/>
</dbReference>
<dbReference type="FunCoup" id="K2QIR2">
    <property type="interactions" value="460"/>
</dbReference>
<accession>K2QIR2</accession>
<dbReference type="EC" id="2.1.1.244" evidence="5"/>
<reference evidence="11 12" key="1">
    <citation type="journal article" date="2012" name="BMC Genomics">
        <title>Tools to kill: Genome of one of the most destructive plant pathogenic fungi Macrophomina phaseolina.</title>
        <authorList>
            <person name="Islam M.S."/>
            <person name="Haque M.S."/>
            <person name="Islam M.M."/>
            <person name="Emdad E.M."/>
            <person name="Halim A."/>
            <person name="Hossen Q.M.M."/>
            <person name="Hossain M.Z."/>
            <person name="Ahmed B."/>
            <person name="Rahim S."/>
            <person name="Rahman M.S."/>
            <person name="Alam M.M."/>
            <person name="Hou S."/>
            <person name="Wan X."/>
            <person name="Saito J.A."/>
            <person name="Alam M."/>
        </authorList>
    </citation>
    <scope>NUCLEOTIDE SEQUENCE [LARGE SCALE GENOMIC DNA]</scope>
    <source>
        <strain evidence="11 12">MS6</strain>
    </source>
</reference>
<evidence type="ECO:0000313" key="11">
    <source>
        <dbReference type="EMBL" id="EKG09726.1"/>
    </source>
</evidence>
<dbReference type="PANTHER" id="PTHR12753:SF0">
    <property type="entry name" value="ALPHA N-TERMINAL PROTEIN METHYLTRANSFERASE 1"/>
    <property type="match status" value="1"/>
</dbReference>
<comment type="catalytic activity">
    <reaction evidence="9">
        <text>N-terminal L-prolyl-L-prolyl-L-lysyl-[protein] + 2 S-adenosyl-L-methionine = N-terminal N,N-dimethyl-L-prolyl-L-prolyl-L-lysyl-[protein] + 2 S-adenosyl-L-homocysteine + 2 H(+)</text>
        <dbReference type="Rhea" id="RHEA:54736"/>
        <dbReference type="Rhea" id="RHEA-COMP:13787"/>
        <dbReference type="Rhea" id="RHEA-COMP:13974"/>
        <dbReference type="ChEBI" id="CHEBI:15378"/>
        <dbReference type="ChEBI" id="CHEBI:57856"/>
        <dbReference type="ChEBI" id="CHEBI:59789"/>
        <dbReference type="ChEBI" id="CHEBI:138059"/>
        <dbReference type="ChEBI" id="CHEBI:138318"/>
        <dbReference type="EC" id="2.1.1.244"/>
    </reaction>
</comment>
<dbReference type="STRING" id="1126212.K2QIR2"/>
<organism evidence="11 12">
    <name type="scientific">Macrophomina phaseolina (strain MS6)</name>
    <name type="common">Charcoal rot fungus</name>
    <dbReference type="NCBI Taxonomy" id="1126212"/>
    <lineage>
        <taxon>Eukaryota</taxon>
        <taxon>Fungi</taxon>
        <taxon>Dikarya</taxon>
        <taxon>Ascomycota</taxon>
        <taxon>Pezizomycotina</taxon>
        <taxon>Dothideomycetes</taxon>
        <taxon>Dothideomycetes incertae sedis</taxon>
        <taxon>Botryosphaeriales</taxon>
        <taxon>Botryosphaeriaceae</taxon>
        <taxon>Macrophomina</taxon>
    </lineage>
</organism>
<evidence type="ECO:0000256" key="6">
    <source>
        <dbReference type="ARBA" id="ARBA00039449"/>
    </source>
</evidence>
<comment type="caution">
    <text evidence="11">The sequence shown here is derived from an EMBL/GenBank/DDBJ whole genome shotgun (WGS) entry which is preliminary data.</text>
</comment>
<evidence type="ECO:0000256" key="5">
    <source>
        <dbReference type="ARBA" id="ARBA00039112"/>
    </source>
</evidence>
<gene>
    <name evidence="11" type="ORF">MPH_13158</name>
</gene>
<dbReference type="EMBL" id="AHHD01000569">
    <property type="protein sequence ID" value="EKG09726.1"/>
    <property type="molecule type" value="Genomic_DNA"/>
</dbReference>
<dbReference type="eggNOG" id="KOG3178">
    <property type="taxonomic scope" value="Eukaryota"/>
</dbReference>
<dbReference type="GO" id="GO:0005829">
    <property type="term" value="C:cytosol"/>
    <property type="evidence" value="ECO:0007669"/>
    <property type="project" value="EnsemblFungi"/>
</dbReference>
<evidence type="ECO:0000313" key="12">
    <source>
        <dbReference type="Proteomes" id="UP000007129"/>
    </source>
</evidence>
<dbReference type="VEuPathDB" id="FungiDB:MPH_13158"/>
<dbReference type="Proteomes" id="UP000007129">
    <property type="component" value="Unassembled WGS sequence"/>
</dbReference>
<dbReference type="OrthoDB" id="1298661at2759"/>
<keyword evidence="2" id="KW-0489">Methyltransferase</keyword>
<dbReference type="HOGENOM" id="CLU_1885077_0_0_1"/>
<keyword evidence="4" id="KW-0949">S-adenosyl-L-methionine</keyword>
<dbReference type="InterPro" id="IPR008576">
    <property type="entry name" value="MeTrfase_NTM1"/>
</dbReference>
<comment type="catalytic activity">
    <reaction evidence="10">
        <text>N-terminal L-alanyl-L-prolyl-L-lysyl-[protein] + 3 S-adenosyl-L-methionine = N-terminal N,N,N-trimethyl-L-alanyl-L-prolyl-L-lysyl-[protein] + 3 S-adenosyl-L-homocysteine + 3 H(+)</text>
        <dbReference type="Rhea" id="RHEA:54712"/>
        <dbReference type="Rhea" id="RHEA-COMP:13785"/>
        <dbReference type="Rhea" id="RHEA-COMP:13971"/>
        <dbReference type="ChEBI" id="CHEBI:15378"/>
        <dbReference type="ChEBI" id="CHEBI:57856"/>
        <dbReference type="ChEBI" id="CHEBI:59789"/>
        <dbReference type="ChEBI" id="CHEBI:138057"/>
        <dbReference type="ChEBI" id="CHEBI:138315"/>
        <dbReference type="EC" id="2.1.1.244"/>
    </reaction>
</comment>
<feature type="non-terminal residue" evidence="11">
    <location>
        <position position="1"/>
    </location>
</feature>
<name>K2QIR2_MACPH</name>
<dbReference type="Gene3D" id="3.40.50.150">
    <property type="entry name" value="Vaccinia Virus protein VP39"/>
    <property type="match status" value="1"/>
</dbReference>
<evidence type="ECO:0000256" key="9">
    <source>
        <dbReference type="ARBA" id="ARBA00047885"/>
    </source>
</evidence>
<dbReference type="GO" id="GO:0071885">
    <property type="term" value="F:N-terminal protein N-methyltransferase activity"/>
    <property type="evidence" value="ECO:0007669"/>
    <property type="project" value="UniProtKB-EC"/>
</dbReference>
<comment type="catalytic activity">
    <reaction evidence="8">
        <text>N-terminal L-seryl-L-prolyl-L-lysyl-[protein] + 3 S-adenosyl-L-methionine = N-terminal N,N,N-trimethyl-L-seryl-L-prolyl-L-lysyl-[protein] + 3 S-adenosyl-L-homocysteine + 3 H(+)</text>
        <dbReference type="Rhea" id="RHEA:54724"/>
        <dbReference type="Rhea" id="RHEA-COMP:13789"/>
        <dbReference type="Rhea" id="RHEA-COMP:13973"/>
        <dbReference type="ChEBI" id="CHEBI:15378"/>
        <dbReference type="ChEBI" id="CHEBI:57856"/>
        <dbReference type="ChEBI" id="CHEBI:59789"/>
        <dbReference type="ChEBI" id="CHEBI:138061"/>
        <dbReference type="ChEBI" id="CHEBI:138317"/>
        <dbReference type="EC" id="2.1.1.244"/>
    </reaction>
</comment>
<dbReference type="GO" id="GO:0002181">
    <property type="term" value="P:cytoplasmic translation"/>
    <property type="evidence" value="ECO:0007669"/>
    <property type="project" value="EnsemblFungi"/>
</dbReference>
<evidence type="ECO:0000256" key="2">
    <source>
        <dbReference type="ARBA" id="ARBA00022603"/>
    </source>
</evidence>
<keyword evidence="3" id="KW-0808">Transferase</keyword>
<evidence type="ECO:0000256" key="1">
    <source>
        <dbReference type="ARBA" id="ARBA00009059"/>
    </source>
</evidence>
<dbReference type="InParanoid" id="K2QIR2"/>
<evidence type="ECO:0000256" key="3">
    <source>
        <dbReference type="ARBA" id="ARBA00022679"/>
    </source>
</evidence>
<sequence>AVDVVEPVQKFTEQLKETEGCKELIETGRIGRITNVGLENWTLDAPYKYDLIWNQWCVGHLTDAQLVEYLKRCQVHLAEKGFIVVKENMSTDLNGDDIFDEEDSSVTRTDEKFRKLFESAGLDIVLTEVQRGFPKVLYPVRIYALRPGKRKEEATT</sequence>
<dbReference type="AlphaFoldDB" id="K2QIR2"/>
<evidence type="ECO:0000256" key="7">
    <source>
        <dbReference type="ARBA" id="ARBA00043129"/>
    </source>
</evidence>
<evidence type="ECO:0000256" key="10">
    <source>
        <dbReference type="ARBA" id="ARBA00048167"/>
    </source>
</evidence>
<comment type="similarity">
    <text evidence="1">Belongs to the methyltransferase superfamily. NTM1 family.</text>
</comment>
<dbReference type="PANTHER" id="PTHR12753">
    <property type="entry name" value="AD-003 - RELATED"/>
    <property type="match status" value="1"/>
</dbReference>
<protein>
    <recommendedName>
        <fullName evidence="6">Alpha N-terminal protein methyltransferase 1</fullName>
        <ecNumber evidence="5">2.1.1.244</ecNumber>
    </recommendedName>
    <alternativeName>
        <fullName evidence="7">X-Pro-Lys N-terminal protein methyltransferase 1</fullName>
    </alternativeName>
</protein>
<dbReference type="Pfam" id="PF05891">
    <property type="entry name" value="Methyltransf_PK"/>
    <property type="match status" value="1"/>
</dbReference>
<dbReference type="SUPFAM" id="SSF53335">
    <property type="entry name" value="S-adenosyl-L-methionine-dependent methyltransferases"/>
    <property type="match status" value="1"/>
</dbReference>